<organism evidence="2 3">
    <name type="scientific">Methanoliparum thermophilum</name>
    <dbReference type="NCBI Taxonomy" id="2491083"/>
    <lineage>
        <taxon>Archaea</taxon>
        <taxon>Methanobacteriati</taxon>
        <taxon>Methanobacteriota</taxon>
        <taxon>Candidatus Methanoliparia</taxon>
        <taxon>Candidatus Methanoliparales</taxon>
        <taxon>Candidatus Methanoliparaceae</taxon>
        <taxon>Candidatus Methanoliparum</taxon>
    </lineage>
</organism>
<dbReference type="InterPro" id="IPR036890">
    <property type="entry name" value="HATPase_C_sf"/>
</dbReference>
<evidence type="ECO:0000313" key="3">
    <source>
        <dbReference type="Proteomes" id="UP000317158"/>
    </source>
</evidence>
<evidence type="ECO:0000313" key="2">
    <source>
        <dbReference type="EMBL" id="RZN64602.1"/>
    </source>
</evidence>
<evidence type="ECO:0008006" key="4">
    <source>
        <dbReference type="Google" id="ProtNLM"/>
    </source>
</evidence>
<protein>
    <recommendedName>
        <fullName evidence="4">ATP-binding protein</fullName>
    </recommendedName>
</protein>
<sequence length="532" mass="61295">MKEQDEGYDIMKNGDERHSSVNWRKVLDNYRSNYNYAETWEITVLELLANAVDAKATDIKFRFYRDENNVTIICMDNGKGMNYSQFIEYHNLGSLSKDKTTGTIGFAGIGAKLCIDLCDKIYSETSNGKEVYSSEWWYKKTDIEPHYRLVSPQELLPWPTGTYIKIINLIAPSLNADSITKLIIENYQYSIEPYGPLSIFINDNKILSHRPTDTPHSFQKTVRKNKKLKTTLHMNGEFFFVDDEYIKNTEKIEGEYSSGINIVVCGKTIVRGEFFNILPQIKPGHHAYITGYIRCDELIEITKTSKDDFNRRTSIWWHFITNASQIFESWLKEIDKWYEPPRREEEYLQTVMNEIEKNLNTIINNYPELIKNLPFLSKIKKPTPIPDIGGNQKGSEIDGGQLTTGTFGGDSIGSEEEIPTLGPDEDTKGVIVDDKGDKKVKTPQKRVKGLKIILLGDENRKEEIWFDPSAGAFIINTSHPAYIIAKRNVEALDIYVTYIYLNYLLELQGGINDDEKKTYLWNIYSDYLGQLR</sequence>
<dbReference type="Pfam" id="PF13589">
    <property type="entry name" value="HATPase_c_3"/>
    <property type="match status" value="1"/>
</dbReference>
<evidence type="ECO:0000256" key="1">
    <source>
        <dbReference type="SAM" id="MobiDB-lite"/>
    </source>
</evidence>
<name>A0A520KS44_METT2</name>
<reference evidence="2 3" key="1">
    <citation type="journal article" date="2019" name="Nat. Microbiol.">
        <title>Wide diversity of methane and short-chain alkane metabolisms in uncultured archaea.</title>
        <authorList>
            <person name="Borrel G."/>
            <person name="Adam P.S."/>
            <person name="McKay L.J."/>
            <person name="Chen L.X."/>
            <person name="Sierra-Garcia I.N."/>
            <person name="Sieber C.M."/>
            <person name="Letourneur Q."/>
            <person name="Ghozlane A."/>
            <person name="Andersen G.L."/>
            <person name="Li W.J."/>
            <person name="Hallam S.J."/>
            <person name="Muyzer G."/>
            <person name="de Oliveira V.M."/>
            <person name="Inskeep W.P."/>
            <person name="Banfield J.F."/>
            <person name="Gribaldo S."/>
        </authorList>
    </citation>
    <scope>NUCLEOTIDE SEQUENCE [LARGE SCALE GENOMIC DNA]</scope>
    <source>
        <strain evidence="2">NM1a</strain>
    </source>
</reference>
<accession>A0A520KS44</accession>
<feature type="region of interest" description="Disordered" evidence="1">
    <location>
        <begin position="386"/>
        <end position="406"/>
    </location>
</feature>
<dbReference type="AlphaFoldDB" id="A0A520KS44"/>
<proteinExistence type="predicted"/>
<dbReference type="SUPFAM" id="SSF55874">
    <property type="entry name" value="ATPase domain of HSP90 chaperone/DNA topoisomerase II/histidine kinase"/>
    <property type="match status" value="1"/>
</dbReference>
<gene>
    <name evidence="2" type="ORF">EF806_04535</name>
</gene>
<comment type="caution">
    <text evidence="2">The sequence shown here is derived from an EMBL/GenBank/DDBJ whole genome shotgun (WGS) entry which is preliminary data.</text>
</comment>
<dbReference type="Proteomes" id="UP000317158">
    <property type="component" value="Unassembled WGS sequence"/>
</dbReference>
<dbReference type="Gene3D" id="3.30.565.10">
    <property type="entry name" value="Histidine kinase-like ATPase, C-terminal domain"/>
    <property type="match status" value="1"/>
</dbReference>
<dbReference type="EMBL" id="RXIF01000006">
    <property type="protein sequence ID" value="RZN64602.1"/>
    <property type="molecule type" value="Genomic_DNA"/>
</dbReference>